<feature type="transmembrane region" description="Helical" evidence="9">
    <location>
        <begin position="228"/>
        <end position="252"/>
    </location>
</feature>
<evidence type="ECO:0000256" key="1">
    <source>
        <dbReference type="ARBA" id="ARBA00004651"/>
    </source>
</evidence>
<dbReference type="InterPro" id="IPR001851">
    <property type="entry name" value="ABC_transp_permease"/>
</dbReference>
<feature type="transmembrane region" description="Helical" evidence="9">
    <location>
        <begin position="6"/>
        <end position="27"/>
    </location>
</feature>
<dbReference type="GO" id="GO:0005886">
    <property type="term" value="C:plasma membrane"/>
    <property type="evidence" value="ECO:0007669"/>
    <property type="project" value="UniProtKB-SubCell"/>
</dbReference>
<dbReference type="PANTHER" id="PTHR11795:SF449">
    <property type="entry name" value="BRANCHED-CHAIN AMINO ACID TRANSPORT PERMEASE PROTEIN LIVH-RELATED"/>
    <property type="match status" value="1"/>
</dbReference>
<dbReference type="PANTHER" id="PTHR11795">
    <property type="entry name" value="BRANCHED-CHAIN AMINO ACID TRANSPORT SYSTEM PERMEASE PROTEIN LIVH"/>
    <property type="match status" value="1"/>
</dbReference>
<dbReference type="CDD" id="cd06582">
    <property type="entry name" value="TM_PBP1_LivH_like"/>
    <property type="match status" value="1"/>
</dbReference>
<keyword evidence="4 9" id="KW-0812">Transmembrane</keyword>
<evidence type="ECO:0000256" key="3">
    <source>
        <dbReference type="ARBA" id="ARBA00022475"/>
    </source>
</evidence>
<comment type="similarity">
    <text evidence="8">Belongs to the binding-protein-dependent transport system permease family. LivHM subfamily.</text>
</comment>
<evidence type="ECO:0000313" key="10">
    <source>
        <dbReference type="EMBL" id="SVB79482.1"/>
    </source>
</evidence>
<gene>
    <name evidence="10" type="ORF">METZ01_LOCUS232336</name>
</gene>
<feature type="transmembrane region" description="Helical" evidence="9">
    <location>
        <begin position="60"/>
        <end position="79"/>
    </location>
</feature>
<evidence type="ECO:0000256" key="8">
    <source>
        <dbReference type="ARBA" id="ARBA00037998"/>
    </source>
</evidence>
<evidence type="ECO:0000256" key="7">
    <source>
        <dbReference type="ARBA" id="ARBA00023136"/>
    </source>
</evidence>
<name>A0A382GX99_9ZZZZ</name>
<evidence type="ECO:0000256" key="4">
    <source>
        <dbReference type="ARBA" id="ARBA00022692"/>
    </source>
</evidence>
<dbReference type="InterPro" id="IPR052157">
    <property type="entry name" value="BCAA_transport_permease"/>
</dbReference>
<evidence type="ECO:0000256" key="6">
    <source>
        <dbReference type="ARBA" id="ARBA00022989"/>
    </source>
</evidence>
<evidence type="ECO:0000256" key="5">
    <source>
        <dbReference type="ARBA" id="ARBA00022970"/>
    </source>
</evidence>
<keyword evidence="3" id="KW-1003">Cell membrane</keyword>
<dbReference type="GO" id="GO:0006865">
    <property type="term" value="P:amino acid transport"/>
    <property type="evidence" value="ECO:0007669"/>
    <property type="project" value="UniProtKB-KW"/>
</dbReference>
<proteinExistence type="inferred from homology"/>
<dbReference type="AlphaFoldDB" id="A0A382GX99"/>
<feature type="transmembrane region" description="Helical" evidence="9">
    <location>
        <begin position="193"/>
        <end position="216"/>
    </location>
</feature>
<keyword evidence="2" id="KW-0813">Transport</keyword>
<organism evidence="10">
    <name type="scientific">marine metagenome</name>
    <dbReference type="NCBI Taxonomy" id="408172"/>
    <lineage>
        <taxon>unclassified sequences</taxon>
        <taxon>metagenomes</taxon>
        <taxon>ecological metagenomes</taxon>
    </lineage>
</organism>
<feature type="transmembrane region" description="Helical" evidence="9">
    <location>
        <begin position="34"/>
        <end position="54"/>
    </location>
</feature>
<accession>A0A382GX99</accession>
<sequence>MLGSLVDGFLFGFSYALIGIGFTLIFGVMQKFNLAHGPTALAGAYLGLALYRLSDQLAPSYLLFVVAVTGAGMMGWLIYQFCFRFLPKEYELAPLMSSMGMLILIEEIISHLTDAQPLEFPNPLMYEAFEFADGEFILRHDYLLLAFMALVVVIFLYYLVYRTRLGLATRAISQQPVAAQLCGVMINRVNEMIFIVSAAVAGATGFMIAMGIGTVVPSMASVLTVKGLVVAVFGGLGSMPGALIAGLILGVLEAGTNYLFNATTRDVVAYLVLFAVLIVRPRGLLGKESLYQ</sequence>
<evidence type="ECO:0008006" key="11">
    <source>
        <dbReference type="Google" id="ProtNLM"/>
    </source>
</evidence>
<keyword evidence="5" id="KW-0029">Amino-acid transport</keyword>
<comment type="subcellular location">
    <subcellularLocation>
        <location evidence="1">Cell membrane</location>
        <topology evidence="1">Multi-pass membrane protein</topology>
    </subcellularLocation>
</comment>
<protein>
    <recommendedName>
        <fullName evidence="11">Branched-chain amino acid ABC transporter permease</fullName>
    </recommendedName>
</protein>
<dbReference type="Pfam" id="PF02653">
    <property type="entry name" value="BPD_transp_2"/>
    <property type="match status" value="1"/>
</dbReference>
<keyword evidence="7 9" id="KW-0472">Membrane</keyword>
<evidence type="ECO:0000256" key="2">
    <source>
        <dbReference type="ARBA" id="ARBA00022448"/>
    </source>
</evidence>
<reference evidence="10" key="1">
    <citation type="submission" date="2018-05" db="EMBL/GenBank/DDBJ databases">
        <authorList>
            <person name="Lanie J.A."/>
            <person name="Ng W.-L."/>
            <person name="Kazmierczak K.M."/>
            <person name="Andrzejewski T.M."/>
            <person name="Davidsen T.M."/>
            <person name="Wayne K.J."/>
            <person name="Tettelin H."/>
            <person name="Glass J.I."/>
            <person name="Rusch D."/>
            <person name="Podicherti R."/>
            <person name="Tsui H.-C.T."/>
            <person name="Winkler M.E."/>
        </authorList>
    </citation>
    <scope>NUCLEOTIDE SEQUENCE</scope>
</reference>
<feature type="transmembrane region" description="Helical" evidence="9">
    <location>
        <begin position="258"/>
        <end position="279"/>
    </location>
</feature>
<keyword evidence="6 9" id="KW-1133">Transmembrane helix</keyword>
<evidence type="ECO:0000256" key="9">
    <source>
        <dbReference type="SAM" id="Phobius"/>
    </source>
</evidence>
<dbReference type="GO" id="GO:0022857">
    <property type="term" value="F:transmembrane transporter activity"/>
    <property type="evidence" value="ECO:0007669"/>
    <property type="project" value="InterPro"/>
</dbReference>
<dbReference type="EMBL" id="UINC01057859">
    <property type="protein sequence ID" value="SVB79482.1"/>
    <property type="molecule type" value="Genomic_DNA"/>
</dbReference>
<feature type="transmembrane region" description="Helical" evidence="9">
    <location>
        <begin position="142"/>
        <end position="160"/>
    </location>
</feature>